<keyword evidence="2" id="KW-1185">Reference proteome</keyword>
<reference evidence="2" key="1">
    <citation type="journal article" date="2019" name="Int. J. Syst. Evol. Microbiol.">
        <title>The Global Catalogue of Microorganisms (GCM) 10K type strain sequencing project: providing services to taxonomists for standard genome sequencing and annotation.</title>
        <authorList>
            <consortium name="The Broad Institute Genomics Platform"/>
            <consortium name="The Broad Institute Genome Sequencing Center for Infectious Disease"/>
            <person name="Wu L."/>
            <person name="Ma J."/>
        </authorList>
    </citation>
    <scope>NUCLEOTIDE SEQUENCE [LARGE SCALE GENOMIC DNA]</scope>
    <source>
        <strain evidence="2">JCM 32206</strain>
    </source>
</reference>
<comment type="caution">
    <text evidence="1">The sequence shown here is derived from an EMBL/GenBank/DDBJ whole genome shotgun (WGS) entry which is preliminary data.</text>
</comment>
<evidence type="ECO:0000313" key="2">
    <source>
        <dbReference type="Proteomes" id="UP001501183"/>
    </source>
</evidence>
<evidence type="ECO:0000313" key="1">
    <source>
        <dbReference type="EMBL" id="GAA4484961.1"/>
    </source>
</evidence>
<accession>A0ABP8PDJ1</accession>
<organism evidence="1 2">
    <name type="scientific">Rhodococcus olei</name>
    <dbReference type="NCBI Taxonomy" id="2161675"/>
    <lineage>
        <taxon>Bacteria</taxon>
        <taxon>Bacillati</taxon>
        <taxon>Actinomycetota</taxon>
        <taxon>Actinomycetes</taxon>
        <taxon>Mycobacteriales</taxon>
        <taxon>Nocardiaceae</taxon>
        <taxon>Rhodococcus</taxon>
    </lineage>
</organism>
<sequence>MTLPQSRDLPRTDQAAFHPVRGEGVVVLPGEPKAVPEHTVGGFGDVDGLGVFHVKHLPAQVRDSTNQQAAFRLPTL</sequence>
<name>A0ABP8PDJ1_9NOCA</name>
<proteinExistence type="predicted"/>
<dbReference type="Proteomes" id="UP001501183">
    <property type="component" value="Unassembled WGS sequence"/>
</dbReference>
<dbReference type="EMBL" id="BAABFB010000059">
    <property type="protein sequence ID" value="GAA4484961.1"/>
    <property type="molecule type" value="Genomic_DNA"/>
</dbReference>
<protein>
    <submittedName>
        <fullName evidence="1">Uncharacterized protein</fullName>
    </submittedName>
</protein>
<gene>
    <name evidence="1" type="ORF">GCM10023094_39180</name>
</gene>